<dbReference type="STRING" id="354355.SAMN05660816_03680"/>
<dbReference type="AlphaFoldDB" id="A0A1V9EET4"/>
<dbReference type="EMBL" id="LVXG01000034">
    <property type="protein sequence ID" value="OQP44561.1"/>
    <property type="molecule type" value="Genomic_DNA"/>
</dbReference>
<evidence type="ECO:0000313" key="3">
    <source>
        <dbReference type="Proteomes" id="UP000192610"/>
    </source>
</evidence>
<comment type="caution">
    <text evidence="2">The sequence shown here is derived from an EMBL/GenBank/DDBJ whole genome shotgun (WGS) entry which is preliminary data.</text>
</comment>
<evidence type="ECO:0000313" key="2">
    <source>
        <dbReference type="EMBL" id="OQP44561.1"/>
    </source>
</evidence>
<reference evidence="3" key="1">
    <citation type="submission" date="2016-04" db="EMBL/GenBank/DDBJ databases">
        <authorList>
            <person name="Chen L."/>
            <person name="Zhuang W."/>
            <person name="Wang G."/>
        </authorList>
    </citation>
    <scope>NUCLEOTIDE SEQUENCE [LARGE SCALE GENOMIC DNA]</scope>
    <source>
        <strain evidence="3">17621</strain>
    </source>
</reference>
<dbReference type="OrthoDB" id="675131at2"/>
<protein>
    <submittedName>
        <fullName evidence="2">Uncharacterized protein</fullName>
    </submittedName>
</protein>
<name>A0A1V9EET4_9BACT</name>
<feature type="chain" id="PRO_5010732565" evidence="1">
    <location>
        <begin position="20"/>
        <end position="113"/>
    </location>
</feature>
<keyword evidence="1" id="KW-0732">Signal</keyword>
<evidence type="ECO:0000256" key="1">
    <source>
        <dbReference type="SAM" id="SignalP"/>
    </source>
</evidence>
<dbReference type="RefSeq" id="WP_081202617.1">
    <property type="nucleotide sequence ID" value="NZ_FOCZ01000006.1"/>
</dbReference>
<accession>A0A1V9EET4</accession>
<feature type="signal peptide" evidence="1">
    <location>
        <begin position="1"/>
        <end position="19"/>
    </location>
</feature>
<gene>
    <name evidence="2" type="ORF">A4H97_09330</name>
</gene>
<keyword evidence="3" id="KW-1185">Reference proteome</keyword>
<proteinExistence type="predicted"/>
<organism evidence="2 3">
    <name type="scientific">Niastella yeongjuensis</name>
    <dbReference type="NCBI Taxonomy" id="354355"/>
    <lineage>
        <taxon>Bacteria</taxon>
        <taxon>Pseudomonadati</taxon>
        <taxon>Bacteroidota</taxon>
        <taxon>Chitinophagia</taxon>
        <taxon>Chitinophagales</taxon>
        <taxon>Chitinophagaceae</taxon>
        <taxon>Niastella</taxon>
    </lineage>
</organism>
<dbReference type="Proteomes" id="UP000192610">
    <property type="component" value="Unassembled WGS sequence"/>
</dbReference>
<sequence>MKKMIAVFVLACAFNAASAKIMPGIRVAAKTNAFVQPFSAAYALDTPFLWFTDPDYTNPTGTYCDVFYEINRLSAMFSGFAFSHLPYGNLIEFEYGIGIPWLYQNIYSDLPRF</sequence>